<proteinExistence type="predicted"/>
<dbReference type="Proteomes" id="UP000308000">
    <property type="component" value="Unassembled WGS sequence"/>
</dbReference>
<dbReference type="EMBL" id="JACHFV010000004">
    <property type="protein sequence ID" value="MBB5294567.1"/>
    <property type="molecule type" value="Genomic_DNA"/>
</dbReference>
<evidence type="ECO:0008006" key="5">
    <source>
        <dbReference type="Google" id="ProtNLM"/>
    </source>
</evidence>
<dbReference type="RefSeq" id="WP_129117793.1">
    <property type="nucleotide sequence ID" value="NZ_BSUI01000013.1"/>
</dbReference>
<accession>A0AAJ5F5X8</accession>
<keyword evidence="4" id="KW-1185">Reference proteome</keyword>
<gene>
    <name evidence="2" type="ORF">FCS05_05510</name>
    <name evidence="1" type="ORF">HNQ10_001381</name>
</gene>
<dbReference type="AlphaFoldDB" id="A0AAJ5F5X8"/>
<organism evidence="2 3">
    <name type="scientific">Deinococcus metallilatus</name>
    <dbReference type="NCBI Taxonomy" id="1211322"/>
    <lineage>
        <taxon>Bacteria</taxon>
        <taxon>Thermotogati</taxon>
        <taxon>Deinococcota</taxon>
        <taxon>Deinococci</taxon>
        <taxon>Deinococcales</taxon>
        <taxon>Deinococcaceae</taxon>
        <taxon>Deinococcus</taxon>
    </lineage>
</organism>
<dbReference type="EMBL" id="VBRC01000003">
    <property type="protein sequence ID" value="TLK29991.1"/>
    <property type="molecule type" value="Genomic_DNA"/>
</dbReference>
<evidence type="ECO:0000313" key="1">
    <source>
        <dbReference type="EMBL" id="MBB5294567.1"/>
    </source>
</evidence>
<evidence type="ECO:0000313" key="2">
    <source>
        <dbReference type="EMBL" id="TLK29991.1"/>
    </source>
</evidence>
<comment type="caution">
    <text evidence="2">The sequence shown here is derived from an EMBL/GenBank/DDBJ whole genome shotgun (WGS) entry which is preliminary data.</text>
</comment>
<evidence type="ECO:0000313" key="4">
    <source>
        <dbReference type="Proteomes" id="UP000536909"/>
    </source>
</evidence>
<reference evidence="2 3" key="1">
    <citation type="submission" date="2019-04" db="EMBL/GenBank/DDBJ databases">
        <title>Deinococcus metalilatus MA1002 mutant No.5.</title>
        <authorList>
            <person name="Park W."/>
            <person name="Park C."/>
        </authorList>
    </citation>
    <scope>NUCLEOTIDE SEQUENCE [LARGE SCALE GENOMIC DNA]</scope>
    <source>
        <strain evidence="2 3">MA1002-m5</strain>
    </source>
</reference>
<dbReference type="Proteomes" id="UP000536909">
    <property type="component" value="Unassembled WGS sequence"/>
</dbReference>
<name>A0AAJ5F5X8_9DEIO</name>
<reference evidence="1 4" key="2">
    <citation type="submission" date="2020-08" db="EMBL/GenBank/DDBJ databases">
        <title>Genomic Encyclopedia of Type Strains, Phase IV (KMG-IV): sequencing the most valuable type-strain genomes for metagenomic binning, comparative biology and taxonomic classification.</title>
        <authorList>
            <person name="Goeker M."/>
        </authorList>
    </citation>
    <scope>NUCLEOTIDE SEQUENCE [LARGE SCALE GENOMIC DNA]</scope>
    <source>
        <strain evidence="1 4">DSM 105434</strain>
    </source>
</reference>
<protein>
    <recommendedName>
        <fullName evidence="5">DUF4097 domain-containing protein</fullName>
    </recommendedName>
</protein>
<evidence type="ECO:0000313" key="3">
    <source>
        <dbReference type="Proteomes" id="UP000308000"/>
    </source>
</evidence>
<sequence>MNEHVDESFRAQVDRLVAEGKLTPEEAAGLLEGTEQETAAPADLPVLQTAADSGDTPPDLVLKVSGYSLTVIHDPATAQPQLSANREGELSLTATPDGWRVARTHPLQGNHSLLKAILSVPFVPRNVAAQVEGGSLTLPDLGGEMRADVNGGNLRMGSAGSLQADVNGGNLNAAVIRGPAHLSVNGGNLTLTQAASLNASVNGGNLRWAGQLTQGDHRLEVNAGSATLHLLPGSNVQLDADVTVGAFKADFPTHKSGGFINTRHSGQLGSGDARLSCRVAAGQVKVVAG</sequence>